<dbReference type="GO" id="GO:0008757">
    <property type="term" value="F:S-adenosylmethionine-dependent methyltransferase activity"/>
    <property type="evidence" value="ECO:0007669"/>
    <property type="project" value="InterPro"/>
</dbReference>
<organism evidence="2">
    <name type="scientific">marine metagenome</name>
    <dbReference type="NCBI Taxonomy" id="408172"/>
    <lineage>
        <taxon>unclassified sequences</taxon>
        <taxon>metagenomes</taxon>
        <taxon>ecological metagenomes</taxon>
    </lineage>
</organism>
<gene>
    <name evidence="2" type="ORF">METZ01_LOCUS276186</name>
</gene>
<protein>
    <recommendedName>
        <fullName evidence="1">Methyltransferase type 11 domain-containing protein</fullName>
    </recommendedName>
</protein>
<dbReference type="EMBL" id="UINC01080419">
    <property type="protein sequence ID" value="SVC23332.1"/>
    <property type="molecule type" value="Genomic_DNA"/>
</dbReference>
<dbReference type="AlphaFoldDB" id="A0A382KJ17"/>
<evidence type="ECO:0000313" key="2">
    <source>
        <dbReference type="EMBL" id="SVC23332.1"/>
    </source>
</evidence>
<dbReference type="Pfam" id="PF08241">
    <property type="entry name" value="Methyltransf_11"/>
    <property type="match status" value="1"/>
</dbReference>
<feature type="non-terminal residue" evidence="2">
    <location>
        <position position="1"/>
    </location>
</feature>
<dbReference type="Gene3D" id="3.40.50.150">
    <property type="entry name" value="Vaccinia Virus protein VP39"/>
    <property type="match status" value="1"/>
</dbReference>
<dbReference type="CDD" id="cd02440">
    <property type="entry name" value="AdoMet_MTases"/>
    <property type="match status" value="1"/>
</dbReference>
<proteinExistence type="predicted"/>
<reference evidence="2" key="1">
    <citation type="submission" date="2018-05" db="EMBL/GenBank/DDBJ databases">
        <authorList>
            <person name="Lanie J.A."/>
            <person name="Ng W.-L."/>
            <person name="Kazmierczak K.M."/>
            <person name="Andrzejewski T.M."/>
            <person name="Davidsen T.M."/>
            <person name="Wayne K.J."/>
            <person name="Tettelin H."/>
            <person name="Glass J.I."/>
            <person name="Rusch D."/>
            <person name="Podicherti R."/>
            <person name="Tsui H.-C.T."/>
            <person name="Winkler M.E."/>
        </authorList>
    </citation>
    <scope>NUCLEOTIDE SEQUENCE</scope>
</reference>
<dbReference type="SUPFAM" id="SSF53335">
    <property type="entry name" value="S-adenosyl-L-methionine-dependent methyltransferases"/>
    <property type="match status" value="1"/>
</dbReference>
<feature type="domain" description="Methyltransferase type 11" evidence="1">
    <location>
        <begin position="80"/>
        <end position="169"/>
    </location>
</feature>
<feature type="non-terminal residue" evidence="2">
    <location>
        <position position="227"/>
    </location>
</feature>
<name>A0A382KJ17_9ZZZZ</name>
<evidence type="ECO:0000259" key="1">
    <source>
        <dbReference type="Pfam" id="PF08241"/>
    </source>
</evidence>
<dbReference type="InterPro" id="IPR013216">
    <property type="entry name" value="Methyltransf_11"/>
</dbReference>
<dbReference type="InterPro" id="IPR029063">
    <property type="entry name" value="SAM-dependent_MTases_sf"/>
</dbReference>
<sequence>VIEKGYVMTMEVLQDKLQITDARQELIRRGVSFTESAFRSLIRRLGFVRGVAVGDRVKSWDMLSTLNLIESHLQKNEPILDIGCYASEVIVALHTLGYSNLVGVDLNPDLQKMPYANSIRYVRGNFLHTEFEDASFQAITSISVIEHGFDGPALLREMSRLLKLGGFFIASFDYWPEKIDTTGIKFFGMDWKIFSMQDVADFVSQAANYGLIPVGKMRYECKEKVID</sequence>
<accession>A0A382KJ17</accession>